<dbReference type="AlphaFoldDB" id="A0A428NIV9"/>
<dbReference type="Proteomes" id="UP000287972">
    <property type="component" value="Unassembled WGS sequence"/>
</dbReference>
<proteinExistence type="predicted"/>
<protein>
    <submittedName>
        <fullName evidence="3">Uncharacterized protein</fullName>
    </submittedName>
</protein>
<keyword evidence="1" id="KW-0175">Coiled coil</keyword>
<organism evidence="3 4">
    <name type="scientific">Fusarium floridanum</name>
    <dbReference type="NCBI Taxonomy" id="1325733"/>
    <lineage>
        <taxon>Eukaryota</taxon>
        <taxon>Fungi</taxon>
        <taxon>Dikarya</taxon>
        <taxon>Ascomycota</taxon>
        <taxon>Pezizomycotina</taxon>
        <taxon>Sordariomycetes</taxon>
        <taxon>Hypocreomycetidae</taxon>
        <taxon>Hypocreales</taxon>
        <taxon>Nectriaceae</taxon>
        <taxon>Fusarium</taxon>
        <taxon>Fusarium solani species complex</taxon>
    </lineage>
</organism>
<dbReference type="EMBL" id="NKCL01001299">
    <property type="protein sequence ID" value="RSL40734.1"/>
    <property type="molecule type" value="Genomic_DNA"/>
</dbReference>
<evidence type="ECO:0000313" key="4">
    <source>
        <dbReference type="Proteomes" id="UP000287972"/>
    </source>
</evidence>
<gene>
    <name evidence="3" type="ORF">CEP51_016659</name>
</gene>
<evidence type="ECO:0000313" key="3">
    <source>
        <dbReference type="EMBL" id="RSL40734.1"/>
    </source>
</evidence>
<feature type="coiled-coil region" evidence="1">
    <location>
        <begin position="292"/>
        <end position="368"/>
    </location>
</feature>
<accession>A0A428NIV9</accession>
<name>A0A428NIV9_9HYPO</name>
<feature type="compositionally biased region" description="Polar residues" evidence="2">
    <location>
        <begin position="161"/>
        <end position="175"/>
    </location>
</feature>
<keyword evidence="4" id="KW-1185">Reference proteome</keyword>
<sequence length="372" mass="41363">MANEAPPAQALSASGSLAIDMSAAKLNSMVDRARDAATTIQNLTGKYPWEIIPECPDTSWSANLLETFRPFIKKCLKQSGDTNKVLDDIREFLVKEAQGHRGADRTKLNVNDIKKARLHFCRDLEKDSRPKVEGNHNPKRGVSEIASMPQLESPINKWPNGGQNERGSQNANDTLDFNVDKPLDENLDQHEHVEFFDNMSSPWQLPCSFIEEPALDSKIDPALQLDQQAYYICTESDQQTASNKFLSVEQATDGTTTMATPLSDPNPTSHDHTIPRMSTWQLETNRSSSAIVEHAREAVEQLLEEVADANTCHGQVEEKLNELQSRVVVFNNQLGQLQKEIGNATKTKAEAAAKSKALEDKIGSLKQMLSHM</sequence>
<dbReference type="Gene3D" id="1.20.5.170">
    <property type="match status" value="1"/>
</dbReference>
<evidence type="ECO:0000256" key="1">
    <source>
        <dbReference type="SAM" id="Coils"/>
    </source>
</evidence>
<comment type="caution">
    <text evidence="3">The sequence shown here is derived from an EMBL/GenBank/DDBJ whole genome shotgun (WGS) entry which is preliminary data.</text>
</comment>
<evidence type="ECO:0000256" key="2">
    <source>
        <dbReference type="SAM" id="MobiDB-lite"/>
    </source>
</evidence>
<feature type="region of interest" description="Disordered" evidence="2">
    <location>
        <begin position="156"/>
        <end position="175"/>
    </location>
</feature>
<reference evidence="3 4" key="1">
    <citation type="submission" date="2017-06" db="EMBL/GenBank/DDBJ databases">
        <title>Comparative genomic analysis of Ambrosia Fusariam Clade fungi.</title>
        <authorList>
            <person name="Stajich J.E."/>
            <person name="Carrillo J."/>
            <person name="Kijimoto T."/>
            <person name="Eskalen A."/>
            <person name="O'Donnell K."/>
            <person name="Kasson M."/>
        </authorList>
    </citation>
    <scope>NUCLEOTIDE SEQUENCE [LARGE SCALE GENOMIC DNA]</scope>
    <source>
        <strain evidence="3 4">NRRL62606</strain>
    </source>
</reference>